<dbReference type="EMBL" id="JAQMJO010000001">
    <property type="protein sequence ID" value="MDB8605300.1"/>
    <property type="molecule type" value="Genomic_DNA"/>
</dbReference>
<dbReference type="GO" id="GO:0016052">
    <property type="term" value="P:carbohydrate catabolic process"/>
    <property type="evidence" value="ECO:0007669"/>
    <property type="project" value="UniProtKB-ARBA"/>
</dbReference>
<dbReference type="PANTHER" id="PTHR46566:SF1">
    <property type="entry name" value="1-PHOSPHOFRUCTOKINASE"/>
    <property type="match status" value="1"/>
</dbReference>
<dbReference type="GO" id="GO:2001059">
    <property type="term" value="P:D-tagatose 6-phosphate catabolic process"/>
    <property type="evidence" value="ECO:0007669"/>
    <property type="project" value="UniProtKB-UniPathway"/>
</dbReference>
<evidence type="ECO:0000256" key="2">
    <source>
        <dbReference type="ARBA" id="ARBA00022679"/>
    </source>
</evidence>
<comment type="similarity">
    <text evidence="8">Belongs to the carbohydrate kinase PfkB family. LacC subfamily.</text>
</comment>
<dbReference type="InterPro" id="IPR011611">
    <property type="entry name" value="PfkB_dom"/>
</dbReference>
<dbReference type="GO" id="GO:0009024">
    <property type="term" value="F:tagatose-6-phosphate kinase activity"/>
    <property type="evidence" value="ECO:0007669"/>
    <property type="project" value="UniProtKB-EC"/>
</dbReference>
<evidence type="ECO:0000313" key="19">
    <source>
        <dbReference type="Proteomes" id="UP000308186"/>
    </source>
</evidence>
<keyword evidence="2 8" id="KW-0808">Transferase</keyword>
<dbReference type="UniPathway" id="UPA00704">
    <property type="reaction ID" value="UER00715"/>
</dbReference>
<dbReference type="EMBL" id="JJMT01000012">
    <property type="protein sequence ID" value="KEO45264.1"/>
    <property type="molecule type" value="Genomic_DNA"/>
</dbReference>
<dbReference type="GO" id="GO:0005524">
    <property type="term" value="F:ATP binding"/>
    <property type="evidence" value="ECO:0007669"/>
    <property type="project" value="UniProtKB-UniRule"/>
</dbReference>
<reference evidence="14 18" key="2">
    <citation type="submission" date="2017-08" db="EMBL/GenBank/DDBJ databases">
        <title>Streptococcus salivarius strain HS0302 Genome.</title>
        <authorList>
            <person name="Smith J."/>
            <person name="Deng P."/>
            <person name="Geng M."/>
        </authorList>
    </citation>
    <scope>NUCLEOTIDE SEQUENCE [LARGE SCALE GENOMIC DNA]</scope>
    <source>
        <strain evidence="14 18">HS0302</strain>
    </source>
</reference>
<reference evidence="11 17" key="1">
    <citation type="submission" date="2014-04" db="EMBL/GenBank/DDBJ databases">
        <title>Variable characteristics of bacteriocin-producing Streptococcus salivarius strains isolated from Malaysian subjects.</title>
        <authorList>
            <person name="Philip K."/>
            <person name="Barbour A."/>
        </authorList>
    </citation>
    <scope>NUCLEOTIDE SEQUENCE [LARGE SCALE GENOMIC DNA]</scope>
    <source>
        <strain evidence="11 17">NU10</strain>
    </source>
</reference>
<dbReference type="Pfam" id="PF00294">
    <property type="entry name" value="PfkB"/>
    <property type="match status" value="1"/>
</dbReference>
<evidence type="ECO:0000256" key="1">
    <source>
        <dbReference type="ARBA" id="ARBA00005380"/>
    </source>
</evidence>
<dbReference type="Proteomes" id="UP001212483">
    <property type="component" value="Unassembled WGS sequence"/>
</dbReference>
<dbReference type="KEGG" id="ssah:HSISS4_00323"/>
<dbReference type="PIRSF" id="PIRSF000535">
    <property type="entry name" value="1PFK/6PFK/LacC"/>
    <property type="match status" value="1"/>
</dbReference>
<evidence type="ECO:0000256" key="6">
    <source>
        <dbReference type="ARBA" id="ARBA00022840"/>
    </source>
</evidence>
<evidence type="ECO:0000313" key="16">
    <source>
        <dbReference type="EMBL" id="TNF66482.1"/>
    </source>
</evidence>
<dbReference type="CDD" id="cd01164">
    <property type="entry name" value="FruK_PfkB_like"/>
    <property type="match status" value="1"/>
</dbReference>
<evidence type="ECO:0000256" key="4">
    <source>
        <dbReference type="ARBA" id="ARBA00022741"/>
    </source>
</evidence>
<dbReference type="GO" id="GO:0005829">
    <property type="term" value="C:cytosol"/>
    <property type="evidence" value="ECO:0007669"/>
    <property type="project" value="TreeGrafter"/>
</dbReference>
<dbReference type="Proteomes" id="UP001210204">
    <property type="component" value="Unassembled WGS sequence"/>
</dbReference>
<dbReference type="GO" id="GO:0044281">
    <property type="term" value="P:small molecule metabolic process"/>
    <property type="evidence" value="ECO:0007669"/>
    <property type="project" value="UniProtKB-ARBA"/>
</dbReference>
<dbReference type="Gene3D" id="3.40.1190.20">
    <property type="match status" value="1"/>
</dbReference>
<dbReference type="GO" id="GO:0008662">
    <property type="term" value="F:1-phosphofructokinase activity"/>
    <property type="evidence" value="ECO:0007669"/>
    <property type="project" value="UniProtKB-UniRule"/>
</dbReference>
<dbReference type="FunFam" id="3.40.1190.20:FF:000001">
    <property type="entry name" value="Phosphofructokinase"/>
    <property type="match status" value="1"/>
</dbReference>
<organism evidence="11 17">
    <name type="scientific">Streptococcus salivarius</name>
    <dbReference type="NCBI Taxonomy" id="1304"/>
    <lineage>
        <taxon>Bacteria</taxon>
        <taxon>Bacillati</taxon>
        <taxon>Bacillota</taxon>
        <taxon>Bacilli</taxon>
        <taxon>Lactobacillales</taxon>
        <taxon>Streptococcaceae</taxon>
        <taxon>Streptococcus</taxon>
    </lineage>
</organism>
<dbReference type="EC" id="2.7.1.144" evidence="8"/>
<evidence type="ECO:0000256" key="3">
    <source>
        <dbReference type="ARBA" id="ARBA00022736"/>
    </source>
</evidence>
<keyword evidence="4 8" id="KW-0547">Nucleotide-binding</keyword>
<dbReference type="InterPro" id="IPR002173">
    <property type="entry name" value="Carboh/pur_kinase_PfkB_CS"/>
</dbReference>
<evidence type="ECO:0000313" key="13">
    <source>
        <dbReference type="EMBL" id="MDB8614352.1"/>
    </source>
</evidence>
<dbReference type="PROSITE" id="PS00584">
    <property type="entry name" value="PFKB_KINASES_2"/>
    <property type="match status" value="1"/>
</dbReference>
<dbReference type="SUPFAM" id="SSF53613">
    <property type="entry name" value="Ribokinase-like"/>
    <property type="match status" value="1"/>
</dbReference>
<reference evidence="16 19" key="4">
    <citation type="submission" date="2019-06" db="EMBL/GenBank/DDBJ databases">
        <title>Genome Announcement To Ensure Probiotic Safety of Streptococcus salivarius UBSS01.</title>
        <authorList>
            <person name="Sulthana A."/>
            <person name="Lakshmi S.G."/>
            <person name="Madempudi R.S."/>
        </authorList>
    </citation>
    <scope>NUCLEOTIDE SEQUENCE [LARGE SCALE GENOMIC DNA]</scope>
    <source>
        <strain evidence="16 19">UBSS01</strain>
    </source>
</reference>
<gene>
    <name evidence="12" type="primary">pfkB</name>
    <name evidence="14" type="ORF">CKU37_05500</name>
    <name evidence="11" type="ORF">DL07_02025</name>
    <name evidence="16" type="ORF">FBF48_08980</name>
    <name evidence="15" type="ORF">FHI56_10195</name>
    <name evidence="12" type="ORF">PNU22_02205</name>
    <name evidence="13" type="ORF">PNU26_08090</name>
</gene>
<sequence length="303" mass="32417">MIYTVTLNPSIDFIVRIDKVEIGEVNRMESDDKFAGGKGINVSRILQRLGVDNTATGFIGGFTGRFVTDGLDAEGIKTKFVAVDQDTRINVKIKADQETEINGAGPVINEYQLAELEAVLSSVSADDVVVFAGSAPSNLGNKVYNKLIPLVRETGAQVVCDFEGQTLLDSLAYQPLLVKPNNHELEAIFNVKLNGLADVEKYAREILAKGAQNVIISMAGDGALLVTPEAAYFAKPIKGTVKNSVGAGDSMVAGFTGEFVKSGDPIEALKWGVACGTSTAFSDDLATIEFIKETYNKVEVEKL</sequence>
<comment type="catalytic activity">
    <reaction evidence="7 9">
        <text>beta-D-fructose 1-phosphate + ATP = beta-D-fructose 1,6-bisphosphate + ADP + H(+)</text>
        <dbReference type="Rhea" id="RHEA:14213"/>
        <dbReference type="ChEBI" id="CHEBI:15378"/>
        <dbReference type="ChEBI" id="CHEBI:30616"/>
        <dbReference type="ChEBI" id="CHEBI:32966"/>
        <dbReference type="ChEBI" id="CHEBI:138881"/>
        <dbReference type="ChEBI" id="CHEBI:456216"/>
        <dbReference type="EC" id="2.7.1.56"/>
    </reaction>
</comment>
<dbReference type="InterPro" id="IPR029056">
    <property type="entry name" value="Ribokinase-like"/>
</dbReference>
<comment type="similarity">
    <text evidence="1">Belongs to the carbohydrate kinase pfkB family.</text>
</comment>
<protein>
    <recommendedName>
        <fullName evidence="8">Tagatose-6-phosphate kinase</fullName>
        <ecNumber evidence="8">2.7.1.144</ecNumber>
    </recommendedName>
</protein>
<keyword evidence="3 8" id="KW-0423">Lactose metabolism</keyword>
<dbReference type="RefSeq" id="WP_002885581.1">
    <property type="nucleotide sequence ID" value="NZ_CAJHJM010000008.1"/>
</dbReference>
<dbReference type="Proteomes" id="UP000027855">
    <property type="component" value="Unassembled WGS sequence"/>
</dbReference>
<comment type="function">
    <text evidence="9">Catalyzes the ATP-dependent phosphorylation of fructose-l-phosphate to fructose-l,6-bisphosphate.</text>
</comment>
<dbReference type="EMBL" id="CP040804">
    <property type="protein sequence ID" value="QEM33232.1"/>
    <property type="molecule type" value="Genomic_DNA"/>
</dbReference>
<evidence type="ECO:0000313" key="12">
    <source>
        <dbReference type="EMBL" id="MDB8605300.1"/>
    </source>
</evidence>
<name>A0A074IXK2_STRSL</name>
<dbReference type="Proteomes" id="UP000308186">
    <property type="component" value="Unassembled WGS sequence"/>
</dbReference>
<dbReference type="PATRIC" id="fig|1304.175.peg.1368"/>
<accession>A0A074IXK2</accession>
<dbReference type="OMA" id="QLNEPGP"/>
<keyword evidence="5 9" id="KW-0418">Kinase</keyword>
<evidence type="ECO:0000256" key="8">
    <source>
        <dbReference type="PIRNR" id="PIRNR000535"/>
    </source>
</evidence>
<evidence type="ECO:0000256" key="9">
    <source>
        <dbReference type="RuleBase" id="RU369061"/>
    </source>
</evidence>
<dbReference type="InterPro" id="IPR017583">
    <property type="entry name" value="Tagatose/fructose_Pkinase"/>
</dbReference>
<comment type="pathway">
    <text evidence="8">Carbohydrate metabolism; D-tagatose 6-phosphate degradation; D-glyceraldehyde 3-phosphate and glycerone phosphate from D-tagatose 6-phosphate: step 1/2.</text>
</comment>
<dbReference type="Proteomes" id="UP000322622">
    <property type="component" value="Chromosome"/>
</dbReference>
<dbReference type="Proteomes" id="UP000248776">
    <property type="component" value="Unassembled WGS sequence"/>
</dbReference>
<proteinExistence type="inferred from homology"/>
<dbReference type="EMBL" id="NSIW01000008">
    <property type="protein sequence ID" value="PZD56518.1"/>
    <property type="molecule type" value="Genomic_DNA"/>
</dbReference>
<reference evidence="15 20" key="3">
    <citation type="submission" date="2019-06" db="EMBL/GenBank/DDBJ databases">
        <title>Complete genome sequence of Streptococcus salivarius LAB813.</title>
        <authorList>
            <person name="Levesque C.M."/>
            <person name="Gong S.-G."/>
            <person name="Dufour D."/>
            <person name="Barbour A."/>
        </authorList>
    </citation>
    <scope>NUCLEOTIDE SEQUENCE [LARGE SCALE GENOMIC DNA]</scope>
    <source>
        <strain evidence="15 20">LAB813</strain>
    </source>
</reference>
<dbReference type="AlphaFoldDB" id="A0A074IXK2"/>
<evidence type="ECO:0000256" key="7">
    <source>
        <dbReference type="ARBA" id="ARBA00047745"/>
    </source>
</evidence>
<evidence type="ECO:0000313" key="15">
    <source>
        <dbReference type="EMBL" id="QEM33232.1"/>
    </source>
</evidence>
<evidence type="ECO:0000256" key="5">
    <source>
        <dbReference type="ARBA" id="ARBA00022777"/>
    </source>
</evidence>
<dbReference type="GO" id="GO:0005988">
    <property type="term" value="P:lactose metabolic process"/>
    <property type="evidence" value="ECO:0007669"/>
    <property type="project" value="UniProtKB-KW"/>
</dbReference>
<dbReference type="EMBL" id="JAQMJT010000009">
    <property type="protein sequence ID" value="MDB8614352.1"/>
    <property type="molecule type" value="Genomic_DNA"/>
</dbReference>
<feature type="domain" description="Carbohydrate kinase PfkB" evidence="10">
    <location>
        <begin position="15"/>
        <end position="278"/>
    </location>
</feature>
<evidence type="ECO:0000313" key="11">
    <source>
        <dbReference type="EMBL" id="KEO45264.1"/>
    </source>
</evidence>
<evidence type="ECO:0000313" key="18">
    <source>
        <dbReference type="Proteomes" id="UP000248776"/>
    </source>
</evidence>
<dbReference type="PROSITE" id="PS00583">
    <property type="entry name" value="PFKB_KINASES_1"/>
    <property type="match status" value="1"/>
</dbReference>
<dbReference type="EMBL" id="VDCW01000011">
    <property type="protein sequence ID" value="TNF66482.1"/>
    <property type="molecule type" value="Genomic_DNA"/>
</dbReference>
<comment type="catalytic activity">
    <reaction evidence="8">
        <text>D-tagatofuranose 6-phosphate + ATP = D-tagatofuranose 1,6-bisphosphate + ADP + H(+)</text>
        <dbReference type="Rhea" id="RHEA:12420"/>
        <dbReference type="ChEBI" id="CHEBI:15378"/>
        <dbReference type="ChEBI" id="CHEBI:30616"/>
        <dbReference type="ChEBI" id="CHEBI:58694"/>
        <dbReference type="ChEBI" id="CHEBI:58695"/>
        <dbReference type="ChEBI" id="CHEBI:456216"/>
        <dbReference type="EC" id="2.7.1.144"/>
    </reaction>
</comment>
<dbReference type="NCBIfam" id="TIGR03828">
    <property type="entry name" value="pfkB"/>
    <property type="match status" value="1"/>
</dbReference>
<dbReference type="InterPro" id="IPR022463">
    <property type="entry name" value="1-PFruKinase"/>
</dbReference>
<evidence type="ECO:0000259" key="10">
    <source>
        <dbReference type="Pfam" id="PF00294"/>
    </source>
</evidence>
<keyword evidence="6 8" id="KW-0067">ATP-binding</keyword>
<reference evidence="12" key="5">
    <citation type="submission" date="2023-01" db="EMBL/GenBank/DDBJ databases">
        <title>Human gut microbiome strain richness.</title>
        <authorList>
            <person name="Chen-Liaw A."/>
        </authorList>
    </citation>
    <scope>NUCLEOTIDE SEQUENCE</scope>
    <source>
        <strain evidence="13">1001095st1_G4_1001095IJ_161003</strain>
        <strain evidence="12">1001283st1_B9_1001283B150217_161031</strain>
    </source>
</reference>
<evidence type="ECO:0000313" key="20">
    <source>
        <dbReference type="Proteomes" id="UP000322622"/>
    </source>
</evidence>
<dbReference type="NCBIfam" id="TIGR03168">
    <property type="entry name" value="1-PFK"/>
    <property type="match status" value="1"/>
</dbReference>
<evidence type="ECO:0000313" key="14">
    <source>
        <dbReference type="EMBL" id="PZD56518.1"/>
    </source>
</evidence>
<dbReference type="PANTHER" id="PTHR46566">
    <property type="entry name" value="1-PHOSPHOFRUCTOKINASE-RELATED"/>
    <property type="match status" value="1"/>
</dbReference>
<evidence type="ECO:0000313" key="17">
    <source>
        <dbReference type="Proteomes" id="UP000027855"/>
    </source>
</evidence>